<feature type="domain" description="N-acetyltransferase" evidence="3">
    <location>
        <begin position="177"/>
        <end position="318"/>
    </location>
</feature>
<keyword evidence="1" id="KW-0808">Transferase</keyword>
<gene>
    <name evidence="4" type="ORF">GCM10012289_20040</name>
</gene>
<feature type="domain" description="N-acetyltransferase" evidence="3">
    <location>
        <begin position="2"/>
        <end position="152"/>
    </location>
</feature>
<keyword evidence="5" id="KW-1185">Reference proteome</keyword>
<proteinExistence type="predicted"/>
<dbReference type="InterPro" id="IPR000182">
    <property type="entry name" value="GNAT_dom"/>
</dbReference>
<dbReference type="Gene3D" id="3.40.630.30">
    <property type="match status" value="1"/>
</dbReference>
<dbReference type="Proteomes" id="UP000646523">
    <property type="component" value="Unassembled WGS sequence"/>
</dbReference>
<dbReference type="AlphaFoldDB" id="A0A917YV44"/>
<dbReference type="SUPFAM" id="SSF55729">
    <property type="entry name" value="Acyl-CoA N-acyltransferases (Nat)"/>
    <property type="match status" value="2"/>
</dbReference>
<name>A0A917YV44_9ACTN</name>
<dbReference type="InterPro" id="IPR016181">
    <property type="entry name" value="Acyl_CoA_acyltransferase"/>
</dbReference>
<evidence type="ECO:0000313" key="5">
    <source>
        <dbReference type="Proteomes" id="UP000646523"/>
    </source>
</evidence>
<evidence type="ECO:0000256" key="2">
    <source>
        <dbReference type="ARBA" id="ARBA00023315"/>
    </source>
</evidence>
<reference evidence="4" key="2">
    <citation type="submission" date="2020-09" db="EMBL/GenBank/DDBJ databases">
        <authorList>
            <person name="Sun Q."/>
            <person name="Zhou Y."/>
        </authorList>
    </citation>
    <scope>NUCLEOTIDE SEQUENCE</scope>
    <source>
        <strain evidence="4">CGMCC 4.7368</strain>
    </source>
</reference>
<protein>
    <recommendedName>
        <fullName evidence="3">N-acetyltransferase domain-containing protein</fullName>
    </recommendedName>
</protein>
<sequence>MTTIDGATLGRLHAAYVQAVADQPGPVLSSRRFEVMFTREQRGSQIESHVERDGDEVVGGYRIVLPTLDNTHLGWVDPLFVRPDRRGRGLGGRLLGSARDRLRAEGRRLLLVETPAVGTGARFAEAHGFTVSLTEARRTLELREVDWRRFRDMLPRPEGYELELWKGPAGPDRLADLAILTAGMNDAPLGAEMEDAVYDIERIRAREELIVPGGSDCHTAIARRVSDGAPAGFTRLYVNADRADGWAHQADTVVLGPHRGHRLGLLLKLANLLRLRELEPQVERIITWNATSNAHMLAINEAMGFTLLDEWHIWQLPI</sequence>
<evidence type="ECO:0000259" key="3">
    <source>
        <dbReference type="PROSITE" id="PS51186"/>
    </source>
</evidence>
<dbReference type="InterPro" id="IPR050832">
    <property type="entry name" value="Bact_Acetyltransf"/>
</dbReference>
<dbReference type="RefSeq" id="WP_189123728.1">
    <property type="nucleotide sequence ID" value="NZ_BMNH01000004.1"/>
</dbReference>
<accession>A0A917YV44</accession>
<dbReference type="PROSITE" id="PS51186">
    <property type="entry name" value="GNAT"/>
    <property type="match status" value="2"/>
</dbReference>
<dbReference type="GO" id="GO:0016747">
    <property type="term" value="F:acyltransferase activity, transferring groups other than amino-acyl groups"/>
    <property type="evidence" value="ECO:0007669"/>
    <property type="project" value="InterPro"/>
</dbReference>
<dbReference type="Pfam" id="PF13508">
    <property type="entry name" value="Acetyltransf_7"/>
    <property type="match status" value="1"/>
</dbReference>
<organism evidence="4 5">
    <name type="scientific">Nonomuraea cavernae</name>
    <dbReference type="NCBI Taxonomy" id="2045107"/>
    <lineage>
        <taxon>Bacteria</taxon>
        <taxon>Bacillati</taxon>
        <taxon>Actinomycetota</taxon>
        <taxon>Actinomycetes</taxon>
        <taxon>Streptosporangiales</taxon>
        <taxon>Streptosporangiaceae</taxon>
        <taxon>Nonomuraea</taxon>
    </lineage>
</organism>
<evidence type="ECO:0000256" key="1">
    <source>
        <dbReference type="ARBA" id="ARBA00022679"/>
    </source>
</evidence>
<reference evidence="4" key="1">
    <citation type="journal article" date="2014" name="Int. J. Syst. Evol. Microbiol.">
        <title>Complete genome sequence of Corynebacterium casei LMG S-19264T (=DSM 44701T), isolated from a smear-ripened cheese.</title>
        <authorList>
            <consortium name="US DOE Joint Genome Institute (JGI-PGF)"/>
            <person name="Walter F."/>
            <person name="Albersmeier A."/>
            <person name="Kalinowski J."/>
            <person name="Ruckert C."/>
        </authorList>
    </citation>
    <scope>NUCLEOTIDE SEQUENCE</scope>
    <source>
        <strain evidence="4">CGMCC 4.7368</strain>
    </source>
</reference>
<dbReference type="EMBL" id="BMNH01000004">
    <property type="protein sequence ID" value="GGO66314.1"/>
    <property type="molecule type" value="Genomic_DNA"/>
</dbReference>
<dbReference type="PANTHER" id="PTHR43877">
    <property type="entry name" value="AMINOALKYLPHOSPHONATE N-ACETYLTRANSFERASE-RELATED-RELATED"/>
    <property type="match status" value="1"/>
</dbReference>
<keyword evidence="2" id="KW-0012">Acyltransferase</keyword>
<comment type="caution">
    <text evidence="4">The sequence shown here is derived from an EMBL/GenBank/DDBJ whole genome shotgun (WGS) entry which is preliminary data.</text>
</comment>
<evidence type="ECO:0000313" key="4">
    <source>
        <dbReference type="EMBL" id="GGO66314.1"/>
    </source>
</evidence>